<feature type="transmembrane region" description="Helical" evidence="1">
    <location>
        <begin position="12"/>
        <end position="31"/>
    </location>
</feature>
<dbReference type="EMBL" id="MATO01000045">
    <property type="protein sequence ID" value="OCS89178.1"/>
    <property type="molecule type" value="Genomic_DNA"/>
</dbReference>
<proteinExistence type="predicted"/>
<dbReference type="RefSeq" id="WP_066465398.1">
    <property type="nucleotide sequence ID" value="NZ_MATO01000045.1"/>
</dbReference>
<keyword evidence="1" id="KW-1133">Transmembrane helix</keyword>
<keyword evidence="1" id="KW-0812">Transmembrane</keyword>
<comment type="caution">
    <text evidence="2">The sequence shown here is derived from an EMBL/GenBank/DDBJ whole genome shotgun (WGS) entry which is preliminary data.</text>
</comment>
<dbReference type="OrthoDB" id="9917694at2"/>
<evidence type="ECO:0000256" key="1">
    <source>
        <dbReference type="SAM" id="Phobius"/>
    </source>
</evidence>
<reference evidence="2 3" key="1">
    <citation type="submission" date="2016-07" db="EMBL/GenBank/DDBJ databases">
        <title>Caryophanon latum genome sequencing.</title>
        <authorList>
            <person name="Verma A."/>
            <person name="Pal Y."/>
            <person name="Krishnamurthi S."/>
        </authorList>
    </citation>
    <scope>NUCLEOTIDE SEQUENCE [LARGE SCALE GENOMIC DNA]</scope>
    <source>
        <strain evidence="2 3">DSM 14151</strain>
    </source>
</reference>
<keyword evidence="1" id="KW-0472">Membrane</keyword>
<protein>
    <submittedName>
        <fullName evidence="2">Uncharacterized protein</fullName>
    </submittedName>
</protein>
<feature type="transmembrane region" description="Helical" evidence="1">
    <location>
        <begin position="38"/>
        <end position="58"/>
    </location>
</feature>
<feature type="transmembrane region" description="Helical" evidence="1">
    <location>
        <begin position="64"/>
        <end position="83"/>
    </location>
</feature>
<dbReference type="Proteomes" id="UP000093482">
    <property type="component" value="Unassembled WGS sequence"/>
</dbReference>
<gene>
    <name evidence="2" type="ORF">A6K76_02375</name>
</gene>
<sequence>MEEKRPWYFSESFFIVLFFALPPVALIYFLIIRNKVSVKFELFMAALLTVFWAFRLFVPLTPTQTYIGVAIVILLPFAFILITRTNRTE</sequence>
<evidence type="ECO:0000313" key="2">
    <source>
        <dbReference type="EMBL" id="OCS89178.1"/>
    </source>
</evidence>
<accession>A0A1C0YPT2</accession>
<keyword evidence="3" id="KW-1185">Reference proteome</keyword>
<evidence type="ECO:0000313" key="3">
    <source>
        <dbReference type="Proteomes" id="UP000093482"/>
    </source>
</evidence>
<dbReference type="AlphaFoldDB" id="A0A1C0YPT2"/>
<organism evidence="2 3">
    <name type="scientific">Caryophanon latum</name>
    <dbReference type="NCBI Taxonomy" id="33977"/>
    <lineage>
        <taxon>Bacteria</taxon>
        <taxon>Bacillati</taxon>
        <taxon>Bacillota</taxon>
        <taxon>Bacilli</taxon>
        <taxon>Bacillales</taxon>
        <taxon>Caryophanaceae</taxon>
        <taxon>Caryophanon</taxon>
    </lineage>
</organism>
<name>A0A1C0YPT2_9BACL</name>